<keyword evidence="3" id="KW-1185">Reference proteome</keyword>
<protein>
    <submittedName>
        <fullName evidence="2">Uncharacterized protein</fullName>
    </submittedName>
</protein>
<evidence type="ECO:0000313" key="2">
    <source>
        <dbReference type="EMBL" id="EHR42731.1"/>
    </source>
</evidence>
<dbReference type="EMBL" id="AHTH01000001">
    <property type="protein sequence ID" value="EHR42731.1"/>
    <property type="molecule type" value="Genomic_DNA"/>
</dbReference>
<dbReference type="STRING" id="1129374.AJE_00155"/>
<dbReference type="RefSeq" id="WP_008949124.1">
    <property type="nucleotide sequence ID" value="NZ_AHTH01000001.1"/>
</dbReference>
<dbReference type="PATRIC" id="fig|1129374.4.peg.31"/>
<dbReference type="AlphaFoldDB" id="H3Z9N0"/>
<sequence length="92" mass="10013">MSENIPGTENNSEANKAPEFSRTDAAKAVKRLSVELVVDPKTKKPVEDKDGRVKTREVTKDVTEAEVLDFSVRNGVITVVTTDGQKLTGRVA</sequence>
<accession>H3Z9N0</accession>
<proteinExistence type="predicted"/>
<name>H3Z9N0_9ALTE</name>
<dbReference type="Proteomes" id="UP000012046">
    <property type="component" value="Unassembled WGS sequence"/>
</dbReference>
<gene>
    <name evidence="2" type="ORF">AJE_00155</name>
</gene>
<reference evidence="2 3" key="1">
    <citation type="journal article" date="2012" name="J. Bacteriol.">
        <title>Genome Sequence of Extracellular-Protease-Producing Alishewanella jeotgali Isolated from Traditional Korean Fermented Seafood.</title>
        <authorList>
            <person name="Jung J."/>
            <person name="Chun J."/>
            <person name="Park W."/>
        </authorList>
    </citation>
    <scope>NUCLEOTIDE SEQUENCE [LARGE SCALE GENOMIC DNA]</scope>
    <source>
        <strain evidence="2 3">KCTC 22429</strain>
    </source>
</reference>
<feature type="region of interest" description="Disordered" evidence="1">
    <location>
        <begin position="1"/>
        <end position="23"/>
    </location>
</feature>
<evidence type="ECO:0000313" key="3">
    <source>
        <dbReference type="Proteomes" id="UP000012046"/>
    </source>
</evidence>
<organism evidence="2 3">
    <name type="scientific">Alishewanella jeotgali KCTC 22429</name>
    <dbReference type="NCBI Taxonomy" id="1129374"/>
    <lineage>
        <taxon>Bacteria</taxon>
        <taxon>Pseudomonadati</taxon>
        <taxon>Pseudomonadota</taxon>
        <taxon>Gammaproteobacteria</taxon>
        <taxon>Alteromonadales</taxon>
        <taxon>Alteromonadaceae</taxon>
        <taxon>Alishewanella</taxon>
    </lineage>
</organism>
<comment type="caution">
    <text evidence="2">The sequence shown here is derived from an EMBL/GenBank/DDBJ whole genome shotgun (WGS) entry which is preliminary data.</text>
</comment>
<evidence type="ECO:0000256" key="1">
    <source>
        <dbReference type="SAM" id="MobiDB-lite"/>
    </source>
</evidence>
<feature type="compositionally biased region" description="Polar residues" evidence="1">
    <location>
        <begin position="1"/>
        <end position="14"/>
    </location>
</feature>